<protein>
    <submittedName>
        <fullName evidence="2">Uncharacterized protein</fullName>
    </submittedName>
</protein>
<dbReference type="OMA" id="HTHICPC"/>
<reference evidence="2 3" key="1">
    <citation type="journal article" date="2010" name="Nature">
        <title>The genome of a songbird.</title>
        <authorList>
            <person name="Warren W.C."/>
            <person name="Clayton D.F."/>
            <person name="Ellegren H."/>
            <person name="Arnold A.P."/>
            <person name="Hillier L.W."/>
            <person name="Kunstner A."/>
            <person name="Searle S."/>
            <person name="White S."/>
            <person name="Vilella A.J."/>
            <person name="Fairley S."/>
            <person name="Heger A."/>
            <person name="Kong L."/>
            <person name="Ponting C.P."/>
            <person name="Jarvis E.D."/>
            <person name="Mello C.V."/>
            <person name="Minx P."/>
            <person name="Lovell P."/>
            <person name="Velho T.A."/>
            <person name="Ferris M."/>
            <person name="Balakrishnan C.N."/>
            <person name="Sinha S."/>
            <person name="Blatti C."/>
            <person name="London S.E."/>
            <person name="Li Y."/>
            <person name="Lin Y.C."/>
            <person name="George J."/>
            <person name="Sweedler J."/>
            <person name="Southey B."/>
            <person name="Gunaratne P."/>
            <person name="Watson M."/>
            <person name="Nam K."/>
            <person name="Backstrom N."/>
            <person name="Smeds L."/>
            <person name="Nabholz B."/>
            <person name="Itoh Y."/>
            <person name="Whitney O."/>
            <person name="Pfenning A.R."/>
            <person name="Howard J."/>
            <person name="Volker M."/>
            <person name="Skinner B.M."/>
            <person name="Griffin D.K."/>
            <person name="Ye L."/>
            <person name="McLaren W.M."/>
            <person name="Flicek P."/>
            <person name="Quesada V."/>
            <person name="Velasco G."/>
            <person name="Lopez-Otin C."/>
            <person name="Puente X.S."/>
            <person name="Olender T."/>
            <person name="Lancet D."/>
            <person name="Smit A.F."/>
            <person name="Hubley R."/>
            <person name="Konkel M.K."/>
            <person name="Walker J.A."/>
            <person name="Batzer M.A."/>
            <person name="Gu W."/>
            <person name="Pollock D.D."/>
            <person name="Chen L."/>
            <person name="Cheng Z."/>
            <person name="Eichler E.E."/>
            <person name="Stapley J."/>
            <person name="Slate J."/>
            <person name="Ekblom R."/>
            <person name="Birkhead T."/>
            <person name="Burke T."/>
            <person name="Burt D."/>
            <person name="Scharff C."/>
            <person name="Adam I."/>
            <person name="Richard H."/>
            <person name="Sultan M."/>
            <person name="Soldatov A."/>
            <person name="Lehrach H."/>
            <person name="Edwards S.V."/>
            <person name="Yang S.P."/>
            <person name="Li X."/>
            <person name="Graves T."/>
            <person name="Fulton L."/>
            <person name="Nelson J."/>
            <person name="Chinwalla A."/>
            <person name="Hou S."/>
            <person name="Mardis E.R."/>
            <person name="Wilson R.K."/>
        </authorList>
    </citation>
    <scope>NUCLEOTIDE SEQUENCE [LARGE SCALE GENOMIC DNA]</scope>
</reference>
<keyword evidence="3" id="KW-1185">Reference proteome</keyword>
<organism evidence="2 3">
    <name type="scientific">Taeniopygia guttata</name>
    <name type="common">Zebra finch</name>
    <name type="synonym">Poephila guttata</name>
    <dbReference type="NCBI Taxonomy" id="59729"/>
    <lineage>
        <taxon>Eukaryota</taxon>
        <taxon>Metazoa</taxon>
        <taxon>Chordata</taxon>
        <taxon>Craniata</taxon>
        <taxon>Vertebrata</taxon>
        <taxon>Euteleostomi</taxon>
        <taxon>Archelosauria</taxon>
        <taxon>Archosauria</taxon>
        <taxon>Dinosauria</taxon>
        <taxon>Saurischia</taxon>
        <taxon>Theropoda</taxon>
        <taxon>Coelurosauria</taxon>
        <taxon>Aves</taxon>
        <taxon>Neognathae</taxon>
        <taxon>Neoaves</taxon>
        <taxon>Telluraves</taxon>
        <taxon>Australaves</taxon>
        <taxon>Passeriformes</taxon>
        <taxon>Passeroidea</taxon>
        <taxon>Estrildidae</taxon>
        <taxon>Estrildinae</taxon>
        <taxon>Taeniopygia</taxon>
    </lineage>
</organism>
<name>A0A674GUD2_TAEGU</name>
<sequence>RALRAGEAGAMPEGENSRMHPRDGVVGGCERAVLHSRHSVPLSVHTPCTGTRVPAHPRVSLHTHICPCTPTCVPEHPPISLHTHTCVPAHSHVSLHTHTCPCMHTRIPAHPRVSLHTHVCPCTLTRVPAHPRVSLHTHGDVVHSVPPRVPHPTPCTPSHPVYPIPPRVPHPTLCTPSHSVHPVPPRVPRPTPCAPSHPVYPIPPRAPHPAVLPYSTLYGGILRCPPGSGHGCAPPTLAQGARAPCLDVLQPRTPAWSGTAGSASQ</sequence>
<proteinExistence type="predicted"/>
<dbReference type="InParanoid" id="A0A674GUD2"/>
<evidence type="ECO:0000256" key="1">
    <source>
        <dbReference type="SAM" id="MobiDB-lite"/>
    </source>
</evidence>
<dbReference type="Proteomes" id="UP000007754">
    <property type="component" value="Chromosome 25"/>
</dbReference>
<evidence type="ECO:0000313" key="2">
    <source>
        <dbReference type="Ensembl" id="ENSTGUP00000026235.1"/>
    </source>
</evidence>
<feature type="region of interest" description="Disordered" evidence="1">
    <location>
        <begin position="1"/>
        <end position="23"/>
    </location>
</feature>
<reference evidence="2" key="3">
    <citation type="submission" date="2025-09" db="UniProtKB">
        <authorList>
            <consortium name="Ensembl"/>
        </authorList>
    </citation>
    <scope>IDENTIFICATION</scope>
</reference>
<evidence type="ECO:0000313" key="3">
    <source>
        <dbReference type="Proteomes" id="UP000007754"/>
    </source>
</evidence>
<dbReference type="AlphaFoldDB" id="A0A674GUD2"/>
<dbReference type="Ensembl" id="ENSTGUT00000035201.1">
    <property type="protein sequence ID" value="ENSTGUP00000026235.1"/>
    <property type="gene ID" value="ENSTGUG00000018930.1"/>
</dbReference>
<reference evidence="2" key="2">
    <citation type="submission" date="2025-08" db="UniProtKB">
        <authorList>
            <consortium name="Ensembl"/>
        </authorList>
    </citation>
    <scope>IDENTIFICATION</scope>
</reference>
<accession>A0A674GUD2</accession>